<feature type="region of interest" description="Disordered" evidence="1">
    <location>
        <begin position="15"/>
        <end position="40"/>
    </location>
</feature>
<dbReference type="RefSeq" id="WP_404609722.1">
    <property type="nucleotide sequence ID" value="NZ_JBIYDN010000015.1"/>
</dbReference>
<organism evidence="2 3">
    <name type="scientific">Caballeronia udeis</name>
    <dbReference type="NCBI Taxonomy" id="1232866"/>
    <lineage>
        <taxon>Bacteria</taxon>
        <taxon>Pseudomonadati</taxon>
        <taxon>Pseudomonadota</taxon>
        <taxon>Betaproteobacteria</taxon>
        <taxon>Burkholderiales</taxon>
        <taxon>Burkholderiaceae</taxon>
        <taxon>Caballeronia</taxon>
    </lineage>
</organism>
<reference evidence="2 3" key="1">
    <citation type="submission" date="2024-11" db="EMBL/GenBank/DDBJ databases">
        <title>Using genomics to understand microbial adaptation to soil warming.</title>
        <authorList>
            <person name="Deangelis K.M. PhD."/>
        </authorList>
    </citation>
    <scope>NUCLEOTIDE SEQUENCE [LARGE SCALE GENOMIC DNA]</scope>
    <source>
        <strain evidence="2 3">GAS97</strain>
    </source>
</reference>
<comment type="caution">
    <text evidence="2">The sequence shown here is derived from an EMBL/GenBank/DDBJ whole genome shotgun (WGS) entry which is preliminary data.</text>
</comment>
<protein>
    <submittedName>
        <fullName evidence="2">Uncharacterized protein</fullName>
    </submittedName>
</protein>
<proteinExistence type="predicted"/>
<evidence type="ECO:0000313" key="2">
    <source>
        <dbReference type="EMBL" id="MFK4444631.1"/>
    </source>
</evidence>
<name>A0ABW8MPC1_9BURK</name>
<dbReference type="EMBL" id="JBIYDN010000015">
    <property type="protein sequence ID" value="MFK4444631.1"/>
    <property type="molecule type" value="Genomic_DNA"/>
</dbReference>
<evidence type="ECO:0000256" key="1">
    <source>
        <dbReference type="SAM" id="MobiDB-lite"/>
    </source>
</evidence>
<sequence length="118" mass="11804">MSGYFGMGGDPNSAMGYAPPTGATADGSTPDDLMSGYTGGSAAGAGAPVNGMNQMMQMMLMQQAMQNASKIGQAPINTGMLAQATTPQASVMPAQAMPQPGGQQINPAMLGAMMNRGV</sequence>
<gene>
    <name evidence="2" type="ORF">ABH943_004653</name>
</gene>
<keyword evidence="3" id="KW-1185">Reference proteome</keyword>
<dbReference type="Proteomes" id="UP001620514">
    <property type="component" value="Unassembled WGS sequence"/>
</dbReference>
<accession>A0ABW8MPC1</accession>
<evidence type="ECO:0000313" key="3">
    <source>
        <dbReference type="Proteomes" id="UP001620514"/>
    </source>
</evidence>